<feature type="domain" description="LysM" evidence="6">
    <location>
        <begin position="208"/>
        <end position="252"/>
    </location>
</feature>
<dbReference type="GO" id="GO:0031640">
    <property type="term" value="P:killing of cells of another organism"/>
    <property type="evidence" value="ECO:0007669"/>
    <property type="project" value="UniProtKB-KW"/>
</dbReference>
<dbReference type="Gene3D" id="3.10.350.10">
    <property type="entry name" value="LysM domain"/>
    <property type="match status" value="2"/>
</dbReference>
<dbReference type="Pfam" id="PF01832">
    <property type="entry name" value="Glucosaminidase"/>
    <property type="match status" value="1"/>
</dbReference>
<feature type="chain" id="PRO_5015672740" description="Peptidoglycan hydrolase" evidence="5">
    <location>
        <begin position="18"/>
        <end position="315"/>
    </location>
</feature>
<evidence type="ECO:0000256" key="3">
    <source>
        <dbReference type="ARBA" id="ARBA00022801"/>
    </source>
</evidence>
<dbReference type="GO" id="GO:0042742">
    <property type="term" value="P:defense response to bacterium"/>
    <property type="evidence" value="ECO:0007669"/>
    <property type="project" value="UniProtKB-KW"/>
</dbReference>
<keyword evidence="1" id="KW-0929">Antimicrobial</keyword>
<feature type="domain" description="LysM" evidence="6">
    <location>
        <begin position="264"/>
        <end position="308"/>
    </location>
</feature>
<protein>
    <recommendedName>
        <fullName evidence="4">Peptidoglycan hydrolase</fullName>
    </recommendedName>
</protein>
<dbReference type="Gene3D" id="1.10.530.10">
    <property type="match status" value="1"/>
</dbReference>
<evidence type="ECO:0000313" key="8">
    <source>
        <dbReference type="Proteomes" id="UP000243525"/>
    </source>
</evidence>
<feature type="signal peptide" evidence="5">
    <location>
        <begin position="1"/>
        <end position="17"/>
    </location>
</feature>
<dbReference type="InterPro" id="IPR018392">
    <property type="entry name" value="LysM"/>
</dbReference>
<dbReference type="GO" id="GO:0004040">
    <property type="term" value="F:amidase activity"/>
    <property type="evidence" value="ECO:0007669"/>
    <property type="project" value="InterPro"/>
</dbReference>
<dbReference type="CDD" id="cd00118">
    <property type="entry name" value="LysM"/>
    <property type="match status" value="2"/>
</dbReference>
<evidence type="ECO:0000256" key="5">
    <source>
        <dbReference type="SAM" id="SignalP"/>
    </source>
</evidence>
<evidence type="ECO:0000256" key="1">
    <source>
        <dbReference type="ARBA" id="ARBA00022529"/>
    </source>
</evidence>
<dbReference type="OrthoDB" id="977752at2"/>
<keyword evidence="5" id="KW-0732">Signal</keyword>
<name>A0A2T5C1F2_9BACT</name>
<keyword evidence="2" id="KW-0081">Bacteriolytic enzyme</keyword>
<sequence>MLKKTGLLILFCSLAMASIAQRVLSRDEYIQKYRKLAIHEMQRAGIPASITLAQGCLESGNGNSELSRKSNNHFGIKCKRNWTGKRVYHDDDMRNECFRHYNSVEDSYIDHSDFLVANPRYAALFQLDITDYKGWARGLKKAGYATASHYAESLIKIIEEYKLYEYDQLLTGDELDMITTNNNHQQQSTKNLINPYQTRKVVFRNGLKSIVVKAGDSPQSIVDEFNMNLWELYKYNDLPDDHRLQVNEILYIVPKRNKALRNFKTHVFQSDETMHYVSQKYGVRLKKLYRLNRMRLGERPVAGTVLYLRDKAPRK</sequence>
<dbReference type="SUPFAM" id="SSF54106">
    <property type="entry name" value="LysM domain"/>
    <property type="match status" value="2"/>
</dbReference>
<comment type="caution">
    <text evidence="7">The sequence shown here is derived from an EMBL/GenBank/DDBJ whole genome shotgun (WGS) entry which is preliminary data.</text>
</comment>
<dbReference type="InterPro" id="IPR051056">
    <property type="entry name" value="Glycosyl_Hydrolase_73"/>
</dbReference>
<dbReference type="Pfam" id="PF01476">
    <property type="entry name" value="LysM"/>
    <property type="match status" value="2"/>
</dbReference>
<keyword evidence="3 7" id="KW-0378">Hydrolase</keyword>
<accession>A0A2T5C1F2</accession>
<proteinExistence type="predicted"/>
<dbReference type="InterPro" id="IPR036779">
    <property type="entry name" value="LysM_dom_sf"/>
</dbReference>
<keyword evidence="8" id="KW-1185">Reference proteome</keyword>
<dbReference type="Proteomes" id="UP000243525">
    <property type="component" value="Unassembled WGS sequence"/>
</dbReference>
<evidence type="ECO:0000259" key="6">
    <source>
        <dbReference type="PROSITE" id="PS51782"/>
    </source>
</evidence>
<organism evidence="7 8">
    <name type="scientific">Mangrovibacterium marinum</name>
    <dbReference type="NCBI Taxonomy" id="1639118"/>
    <lineage>
        <taxon>Bacteria</taxon>
        <taxon>Pseudomonadati</taxon>
        <taxon>Bacteroidota</taxon>
        <taxon>Bacteroidia</taxon>
        <taxon>Marinilabiliales</taxon>
        <taxon>Prolixibacteraceae</taxon>
        <taxon>Mangrovibacterium</taxon>
    </lineage>
</organism>
<dbReference type="SMART" id="SM00257">
    <property type="entry name" value="LysM"/>
    <property type="match status" value="2"/>
</dbReference>
<dbReference type="RefSeq" id="WP_107822411.1">
    <property type="nucleotide sequence ID" value="NZ_OY782574.1"/>
</dbReference>
<dbReference type="SMART" id="SM00047">
    <property type="entry name" value="LYZ2"/>
    <property type="match status" value="1"/>
</dbReference>
<evidence type="ECO:0000256" key="4">
    <source>
        <dbReference type="ARBA" id="ARBA00032108"/>
    </source>
</evidence>
<evidence type="ECO:0000313" key="7">
    <source>
        <dbReference type="EMBL" id="PTN08480.1"/>
    </source>
</evidence>
<dbReference type="AlphaFoldDB" id="A0A2T5C1F2"/>
<evidence type="ECO:0000256" key="2">
    <source>
        <dbReference type="ARBA" id="ARBA00022638"/>
    </source>
</evidence>
<dbReference type="PROSITE" id="PS51782">
    <property type="entry name" value="LYSM"/>
    <property type="match status" value="2"/>
</dbReference>
<reference evidence="7 8" key="1">
    <citation type="submission" date="2018-04" db="EMBL/GenBank/DDBJ databases">
        <title>Genomic Encyclopedia of Archaeal and Bacterial Type Strains, Phase II (KMG-II): from individual species to whole genera.</title>
        <authorList>
            <person name="Goeker M."/>
        </authorList>
    </citation>
    <scope>NUCLEOTIDE SEQUENCE [LARGE SCALE GENOMIC DNA]</scope>
    <source>
        <strain evidence="7 8">DSM 28823</strain>
    </source>
</reference>
<dbReference type="PANTHER" id="PTHR33308">
    <property type="entry name" value="PEPTIDOGLYCAN HYDROLASE FLGJ"/>
    <property type="match status" value="1"/>
</dbReference>
<dbReference type="InterPro" id="IPR002901">
    <property type="entry name" value="MGlyc_endo_b_GlcNAc-like_dom"/>
</dbReference>
<dbReference type="EMBL" id="QAAD01000008">
    <property type="protein sequence ID" value="PTN08480.1"/>
    <property type="molecule type" value="Genomic_DNA"/>
</dbReference>
<gene>
    <name evidence="7" type="ORF">C8N47_10837</name>
</gene>
<dbReference type="PANTHER" id="PTHR33308:SF9">
    <property type="entry name" value="PEPTIDOGLYCAN HYDROLASE FLGJ"/>
    <property type="match status" value="1"/>
</dbReference>